<dbReference type="InterPro" id="IPR028098">
    <property type="entry name" value="Glyco_trans_4-like_N"/>
</dbReference>
<dbReference type="EMBL" id="JBHSTQ010000023">
    <property type="protein sequence ID" value="MFC6387673.1"/>
    <property type="molecule type" value="Genomic_DNA"/>
</dbReference>
<proteinExistence type="predicted"/>
<reference evidence="5" key="1">
    <citation type="journal article" date="2019" name="Int. J. Syst. Evol. Microbiol.">
        <title>The Global Catalogue of Microorganisms (GCM) 10K type strain sequencing project: providing services to taxonomists for standard genome sequencing and annotation.</title>
        <authorList>
            <consortium name="The Broad Institute Genomics Platform"/>
            <consortium name="The Broad Institute Genome Sequencing Center for Infectious Disease"/>
            <person name="Wu L."/>
            <person name="Ma J."/>
        </authorList>
    </citation>
    <scope>NUCLEOTIDE SEQUENCE [LARGE SCALE GENOMIC DNA]</scope>
    <source>
        <strain evidence="5">CCUG 42001</strain>
    </source>
</reference>
<dbReference type="RefSeq" id="WP_253077392.1">
    <property type="nucleotide sequence ID" value="NZ_JAMXWN010000021.1"/>
</dbReference>
<dbReference type="PANTHER" id="PTHR46401:SF2">
    <property type="entry name" value="GLYCOSYLTRANSFERASE WBBK-RELATED"/>
    <property type="match status" value="1"/>
</dbReference>
<comment type="caution">
    <text evidence="4">The sequence shown here is derived from an EMBL/GenBank/DDBJ whole genome shotgun (WGS) entry which is preliminary data.</text>
</comment>
<keyword evidence="1" id="KW-0808">Transferase</keyword>
<protein>
    <submittedName>
        <fullName evidence="4">Glycosyltransferase family 4 protein</fullName>
    </submittedName>
</protein>
<organism evidence="4 5">
    <name type="scientific">Sporolactobacillus kofuensis</name>
    <dbReference type="NCBI Taxonomy" id="269672"/>
    <lineage>
        <taxon>Bacteria</taxon>
        <taxon>Bacillati</taxon>
        <taxon>Bacillota</taxon>
        <taxon>Bacilli</taxon>
        <taxon>Bacillales</taxon>
        <taxon>Sporolactobacillaceae</taxon>
        <taxon>Sporolactobacillus</taxon>
    </lineage>
</organism>
<dbReference type="Gene3D" id="3.40.50.2000">
    <property type="entry name" value="Glycogen Phosphorylase B"/>
    <property type="match status" value="2"/>
</dbReference>
<keyword evidence="5" id="KW-1185">Reference proteome</keyword>
<gene>
    <name evidence="4" type="ORF">ACFP7A_13900</name>
</gene>
<evidence type="ECO:0000313" key="5">
    <source>
        <dbReference type="Proteomes" id="UP001596267"/>
    </source>
</evidence>
<evidence type="ECO:0000256" key="1">
    <source>
        <dbReference type="ARBA" id="ARBA00022679"/>
    </source>
</evidence>
<evidence type="ECO:0000259" key="3">
    <source>
        <dbReference type="Pfam" id="PF13579"/>
    </source>
</evidence>
<accession>A0ABW1WHJ7</accession>
<evidence type="ECO:0000259" key="2">
    <source>
        <dbReference type="Pfam" id="PF00534"/>
    </source>
</evidence>
<dbReference type="Pfam" id="PF00534">
    <property type="entry name" value="Glycos_transf_1"/>
    <property type="match status" value="1"/>
</dbReference>
<dbReference type="CDD" id="cd03794">
    <property type="entry name" value="GT4_WbuB-like"/>
    <property type="match status" value="1"/>
</dbReference>
<dbReference type="Proteomes" id="UP001596267">
    <property type="component" value="Unassembled WGS sequence"/>
</dbReference>
<evidence type="ECO:0000313" key="4">
    <source>
        <dbReference type="EMBL" id="MFC6387673.1"/>
    </source>
</evidence>
<dbReference type="Pfam" id="PF13579">
    <property type="entry name" value="Glyco_trans_4_4"/>
    <property type="match status" value="1"/>
</dbReference>
<dbReference type="PANTHER" id="PTHR46401">
    <property type="entry name" value="GLYCOSYLTRANSFERASE WBBK-RELATED"/>
    <property type="match status" value="1"/>
</dbReference>
<dbReference type="InterPro" id="IPR001296">
    <property type="entry name" value="Glyco_trans_1"/>
</dbReference>
<dbReference type="SUPFAM" id="SSF53756">
    <property type="entry name" value="UDP-Glycosyltransferase/glycogen phosphorylase"/>
    <property type="match status" value="1"/>
</dbReference>
<sequence length="425" mass="48308">MKTKDKPAENVDRSEKPNLLIYAHYYHPDVASTGQILKELAEGMTTKFSITVICVVPSYGGKVDSQYKSQKYYFENINGIKVIRVRVPEFSKTNKISRIRNILTYFFRALIATTKAGKQDYVFSISQPPILGGLLGVCGKWMKKAKYIYNIQDFNPEQIMAVGYSKNKVLLHFMLWLDKFSCKRASSVIVVGRDMMETLSNRFKGQCPNHTVINNWINEKIIHPLPEDDQHVASFKKKYGLLGKYVIMYSGNLGLYYDLENIMKVIIKFKGRTDIIFAFVGAGSIKNRLVAYKEKNNLNNVVFIPYQAKADLIYSLNAGDIHWCVSAAGIKGVSVPSKLYGIMAVGKPVLAVLEEGSEARFIIEETQCGLVTQPGNYQEIEKMIQKVINDRDKYKLVGKLGRQYLIQHLTKDHSIQKYINEVMSC</sequence>
<feature type="domain" description="Glycosyl transferase family 1" evidence="2">
    <location>
        <begin position="236"/>
        <end position="402"/>
    </location>
</feature>
<feature type="domain" description="Glycosyltransferase subfamily 4-like N-terminal" evidence="3">
    <location>
        <begin position="37"/>
        <end position="216"/>
    </location>
</feature>
<name>A0ABW1WHJ7_9BACL</name>